<dbReference type="InterPro" id="IPR021434">
    <property type="entry name" value="DUF3082"/>
</dbReference>
<keyword evidence="2" id="KW-0472">Membrane</keyword>
<comment type="caution">
    <text evidence="3">The sequence shown here is derived from an EMBL/GenBank/DDBJ whole genome shotgun (WGS) entry which is preliminary data.</text>
</comment>
<accession>A0AAD4PCP1</accession>
<evidence type="ECO:0000256" key="1">
    <source>
        <dbReference type="SAM" id="MobiDB-lite"/>
    </source>
</evidence>
<evidence type="ECO:0000313" key="4">
    <source>
        <dbReference type="Proteomes" id="UP001190926"/>
    </source>
</evidence>
<organism evidence="3 4">
    <name type="scientific">Perilla frutescens var. hirtella</name>
    <name type="common">Perilla citriodora</name>
    <name type="synonym">Perilla setoyensis</name>
    <dbReference type="NCBI Taxonomy" id="608512"/>
    <lineage>
        <taxon>Eukaryota</taxon>
        <taxon>Viridiplantae</taxon>
        <taxon>Streptophyta</taxon>
        <taxon>Embryophyta</taxon>
        <taxon>Tracheophyta</taxon>
        <taxon>Spermatophyta</taxon>
        <taxon>Magnoliopsida</taxon>
        <taxon>eudicotyledons</taxon>
        <taxon>Gunneridae</taxon>
        <taxon>Pentapetalae</taxon>
        <taxon>asterids</taxon>
        <taxon>lamiids</taxon>
        <taxon>Lamiales</taxon>
        <taxon>Lamiaceae</taxon>
        <taxon>Nepetoideae</taxon>
        <taxon>Elsholtzieae</taxon>
        <taxon>Perilla</taxon>
    </lineage>
</organism>
<dbReference type="Pfam" id="PF11282">
    <property type="entry name" value="DUF3082"/>
    <property type="match status" value="1"/>
</dbReference>
<keyword evidence="2" id="KW-1133">Transmembrane helix</keyword>
<feature type="region of interest" description="Disordered" evidence="1">
    <location>
        <begin position="123"/>
        <end position="152"/>
    </location>
</feature>
<dbReference type="AlphaFoldDB" id="A0AAD4PCP1"/>
<gene>
    <name evidence="3" type="ORF">C2S53_003187</name>
</gene>
<sequence>MMQAQRQLLCLSSPNFLFPSLPPPPFPYHLYFPGRPTNHHHYSLCSAHRAWLVQLSEQVTTAAITAAQPAAEGPIELPSSISSLLSAASDDTGALQTAASVLITGAFTLFLFTTLRRSAKRAKERKLRSRSTKEEAMESLKNASLKVKGKKPPSPDQALLGALIAAAFGLLLYKFTTTVEFNLNNQPLSPNYSVRQITITIRTIINGMCYLATFVFAFNSLGLFLYSGQLAMNYVRASEGETRLNSSYSSQLPDVKSEDQSSDNTQK</sequence>
<feature type="transmembrane region" description="Helical" evidence="2">
    <location>
        <begin position="94"/>
        <end position="115"/>
    </location>
</feature>
<keyword evidence="4" id="KW-1185">Reference proteome</keyword>
<dbReference type="PANTHER" id="PTHR35733">
    <property type="entry name" value="OS02G0307800 PROTEIN"/>
    <property type="match status" value="1"/>
</dbReference>
<dbReference type="PANTHER" id="PTHR35733:SF1">
    <property type="entry name" value="OS02G0307800 PROTEIN"/>
    <property type="match status" value="1"/>
</dbReference>
<name>A0AAD4PCP1_PERFH</name>
<reference evidence="3 4" key="1">
    <citation type="journal article" date="2021" name="Nat. Commun.">
        <title>Incipient diploidization of the medicinal plant Perilla within 10,000 years.</title>
        <authorList>
            <person name="Zhang Y."/>
            <person name="Shen Q."/>
            <person name="Leng L."/>
            <person name="Zhang D."/>
            <person name="Chen S."/>
            <person name="Shi Y."/>
            <person name="Ning Z."/>
            <person name="Chen S."/>
        </authorList>
    </citation>
    <scope>NUCLEOTIDE SEQUENCE [LARGE SCALE GENOMIC DNA]</scope>
    <source>
        <strain evidence="4">cv. PC099</strain>
    </source>
</reference>
<feature type="region of interest" description="Disordered" evidence="1">
    <location>
        <begin position="245"/>
        <end position="267"/>
    </location>
</feature>
<protein>
    <submittedName>
        <fullName evidence="3">Uncharacterized protein</fullName>
    </submittedName>
</protein>
<evidence type="ECO:0000313" key="3">
    <source>
        <dbReference type="EMBL" id="KAH6835479.1"/>
    </source>
</evidence>
<dbReference type="EMBL" id="SDAM02000034">
    <property type="protein sequence ID" value="KAH6835479.1"/>
    <property type="molecule type" value="Genomic_DNA"/>
</dbReference>
<dbReference type="Proteomes" id="UP001190926">
    <property type="component" value="Unassembled WGS sequence"/>
</dbReference>
<evidence type="ECO:0000256" key="2">
    <source>
        <dbReference type="SAM" id="Phobius"/>
    </source>
</evidence>
<proteinExistence type="predicted"/>
<keyword evidence="2" id="KW-0812">Transmembrane</keyword>
<dbReference type="GO" id="GO:0009535">
    <property type="term" value="C:chloroplast thylakoid membrane"/>
    <property type="evidence" value="ECO:0007669"/>
    <property type="project" value="TreeGrafter"/>
</dbReference>
<feature type="transmembrane region" description="Helical" evidence="2">
    <location>
        <begin position="199"/>
        <end position="226"/>
    </location>
</feature>